<protein>
    <submittedName>
        <fullName evidence="1">Uncharacterized protein</fullName>
    </submittedName>
</protein>
<gene>
    <name evidence="1" type="ORF">K491DRAFT_744137</name>
</gene>
<sequence>MRWLKNYVIAIMAAGSLWMGNHMRQQEQPLRIEAAVRSDAATVTQEDTVAVASFVKEVGAYIYSETISQLKDLYKDYLEEWDFGSLSRYDLAIPPGLETNPDELRDWALNRRENSIKWHACRLKVVLAQHPNDPDYEKLCICNNLLVKETCKEKNSDSDLPELCRNQPRRDLPRTILRREMTLFAGETLHDLTRAAKYFEWDVDSSSYVQSTWQKAFNLLLTREGLRLDRMVNGDYEVKNTKDLEPLYQY</sequence>
<proteinExistence type="predicted"/>
<dbReference type="AlphaFoldDB" id="A0A6A6SHH8"/>
<keyword evidence="2" id="KW-1185">Reference proteome</keyword>
<evidence type="ECO:0000313" key="1">
    <source>
        <dbReference type="EMBL" id="KAF2647020.1"/>
    </source>
</evidence>
<reference evidence="1" key="1">
    <citation type="journal article" date="2020" name="Stud. Mycol.">
        <title>101 Dothideomycetes genomes: a test case for predicting lifestyles and emergence of pathogens.</title>
        <authorList>
            <person name="Haridas S."/>
            <person name="Albert R."/>
            <person name="Binder M."/>
            <person name="Bloem J."/>
            <person name="Labutti K."/>
            <person name="Salamov A."/>
            <person name="Andreopoulos B."/>
            <person name="Baker S."/>
            <person name="Barry K."/>
            <person name="Bills G."/>
            <person name="Bluhm B."/>
            <person name="Cannon C."/>
            <person name="Castanera R."/>
            <person name="Culley D."/>
            <person name="Daum C."/>
            <person name="Ezra D."/>
            <person name="Gonzalez J."/>
            <person name="Henrissat B."/>
            <person name="Kuo A."/>
            <person name="Liang C."/>
            <person name="Lipzen A."/>
            <person name="Lutzoni F."/>
            <person name="Magnuson J."/>
            <person name="Mondo S."/>
            <person name="Nolan M."/>
            <person name="Ohm R."/>
            <person name="Pangilinan J."/>
            <person name="Park H.-J."/>
            <person name="Ramirez L."/>
            <person name="Alfaro M."/>
            <person name="Sun H."/>
            <person name="Tritt A."/>
            <person name="Yoshinaga Y."/>
            <person name="Zwiers L.-H."/>
            <person name="Turgeon B."/>
            <person name="Goodwin S."/>
            <person name="Spatafora J."/>
            <person name="Crous P."/>
            <person name="Grigoriev I."/>
        </authorList>
    </citation>
    <scope>NUCLEOTIDE SEQUENCE</scope>
    <source>
        <strain evidence="1">CBS 122681</strain>
    </source>
</reference>
<dbReference type="EMBL" id="MU004746">
    <property type="protein sequence ID" value="KAF2647020.1"/>
    <property type="molecule type" value="Genomic_DNA"/>
</dbReference>
<accession>A0A6A6SHH8</accession>
<dbReference type="Proteomes" id="UP000799324">
    <property type="component" value="Unassembled WGS sequence"/>
</dbReference>
<organism evidence="1 2">
    <name type="scientific">Lophiostoma macrostomum CBS 122681</name>
    <dbReference type="NCBI Taxonomy" id="1314788"/>
    <lineage>
        <taxon>Eukaryota</taxon>
        <taxon>Fungi</taxon>
        <taxon>Dikarya</taxon>
        <taxon>Ascomycota</taxon>
        <taxon>Pezizomycotina</taxon>
        <taxon>Dothideomycetes</taxon>
        <taxon>Pleosporomycetidae</taxon>
        <taxon>Pleosporales</taxon>
        <taxon>Lophiostomataceae</taxon>
        <taxon>Lophiostoma</taxon>
    </lineage>
</organism>
<name>A0A6A6SHH8_9PLEO</name>
<evidence type="ECO:0000313" key="2">
    <source>
        <dbReference type="Proteomes" id="UP000799324"/>
    </source>
</evidence>